<feature type="compositionally biased region" description="Low complexity" evidence="1">
    <location>
        <begin position="178"/>
        <end position="212"/>
    </location>
</feature>
<protein>
    <recommendedName>
        <fullName evidence="5">Large membrane protein</fullName>
    </recommendedName>
</protein>
<evidence type="ECO:0000256" key="1">
    <source>
        <dbReference type="SAM" id="MobiDB-lite"/>
    </source>
</evidence>
<keyword evidence="2" id="KW-0812">Transmembrane</keyword>
<evidence type="ECO:0008006" key="5">
    <source>
        <dbReference type="Google" id="ProtNLM"/>
    </source>
</evidence>
<sequence>MGTEHEDGEQQVREESEAQESGAQVRRGRRPRLAVAAVVAAVLVAGGGGAWWAAASGGGHTGDTAAAAPPLRLDGPLPGVPVTGGGPGPSGGGQYRLTGKLPTDHPDRAAVYRAPGGVPQSQVAHLAGLLGVRGQVQSEQGSWKVGGPGGGPTLLVSKSAPGTWTFTRYGASLSGARPDTSTSSSPSSVPVAPGDPGTSSSPGSSGAPPVSQAAAKAAAAPVLKGLGLSGAAVDASQTSGGMRTVSADPVVGGLPTHGWSTSFEVGSDGRISLGYGRLSPLVKGAQYPVVSAAAAFGELKATPVMHPDLCRVEPGGASGCDHQGAPHPVDVRGAVFGLSLEYVSGAQTLVPAWLFDTAPAGTSRTSVLAQTAVDPSYVQPPGGTTTAPPPSSVNPGGPMRVPVPAQPADPYAPHKVAVSGYQASGTTLKVSYMRGTCGTYKTSAVETAGQVRVSVVDTPKPKGTVCSMVLLSQTDTVRLAAPVGDRTVVDTSNGHTLTR</sequence>
<reference evidence="3 4" key="1">
    <citation type="submission" date="2016-10" db="EMBL/GenBank/DDBJ databases">
        <authorList>
            <person name="de Groot N.N."/>
        </authorList>
    </citation>
    <scope>NUCLEOTIDE SEQUENCE [LARGE SCALE GENOMIC DNA]</scope>
    <source>
        <strain evidence="3 4">CGMCC 4.2022</strain>
    </source>
</reference>
<dbReference type="STRING" id="310781.SAMN05216259_105218"/>
<feature type="transmembrane region" description="Helical" evidence="2">
    <location>
        <begin position="33"/>
        <end position="54"/>
    </location>
</feature>
<feature type="compositionally biased region" description="Basic and acidic residues" evidence="1">
    <location>
        <begin position="1"/>
        <end position="16"/>
    </location>
</feature>
<evidence type="ECO:0000313" key="4">
    <source>
        <dbReference type="Proteomes" id="UP000199341"/>
    </source>
</evidence>
<accession>A0A1H0DH10</accession>
<keyword evidence="4" id="KW-1185">Reference proteome</keyword>
<proteinExistence type="predicted"/>
<dbReference type="Proteomes" id="UP000199341">
    <property type="component" value="Unassembled WGS sequence"/>
</dbReference>
<keyword evidence="2" id="KW-1133">Transmembrane helix</keyword>
<keyword evidence="2" id="KW-0472">Membrane</keyword>
<dbReference type="RefSeq" id="WP_245771370.1">
    <property type="nucleotide sequence ID" value="NZ_FNIE01000005.1"/>
</dbReference>
<evidence type="ECO:0000256" key="2">
    <source>
        <dbReference type="SAM" id="Phobius"/>
    </source>
</evidence>
<feature type="region of interest" description="Disordered" evidence="1">
    <location>
        <begin position="377"/>
        <end position="396"/>
    </location>
</feature>
<feature type="region of interest" description="Disordered" evidence="1">
    <location>
        <begin position="171"/>
        <end position="212"/>
    </location>
</feature>
<dbReference type="AlphaFoldDB" id="A0A1H0DH10"/>
<feature type="region of interest" description="Disordered" evidence="1">
    <location>
        <begin position="1"/>
        <end position="30"/>
    </location>
</feature>
<evidence type="ECO:0000313" key="3">
    <source>
        <dbReference type="EMBL" id="SDN69452.1"/>
    </source>
</evidence>
<gene>
    <name evidence="3" type="ORF">SAMN05216259_105218</name>
</gene>
<dbReference type="EMBL" id="FNIE01000005">
    <property type="protein sequence ID" value="SDN69452.1"/>
    <property type="molecule type" value="Genomic_DNA"/>
</dbReference>
<name>A0A1H0DH10_9ACTN</name>
<organism evidence="3 4">
    <name type="scientific">Actinacidiphila guanduensis</name>
    <dbReference type="NCBI Taxonomy" id="310781"/>
    <lineage>
        <taxon>Bacteria</taxon>
        <taxon>Bacillati</taxon>
        <taxon>Actinomycetota</taxon>
        <taxon>Actinomycetes</taxon>
        <taxon>Kitasatosporales</taxon>
        <taxon>Streptomycetaceae</taxon>
        <taxon>Actinacidiphila</taxon>
    </lineage>
</organism>